<dbReference type="AlphaFoldDB" id="A0AAE3MJ87"/>
<accession>A0AAE3MJ87</accession>
<feature type="transmembrane region" description="Helical" evidence="1">
    <location>
        <begin position="21"/>
        <end position="42"/>
    </location>
</feature>
<reference evidence="2" key="1">
    <citation type="submission" date="2022-11" db="EMBL/GenBank/DDBJ databases">
        <title>The characterization of three novel Bacteroidetes species and genomic analysis of their roles in tidal elemental geochemical cycles.</title>
        <authorList>
            <person name="Ma K.-J."/>
        </authorList>
    </citation>
    <scope>NUCLEOTIDE SEQUENCE</scope>
    <source>
        <strain evidence="2">M415</strain>
    </source>
</reference>
<organism evidence="2 3">
    <name type="scientific">Lentiprolixibacter aurantiacus</name>
    <dbReference type="NCBI Taxonomy" id="2993939"/>
    <lineage>
        <taxon>Bacteria</taxon>
        <taxon>Pseudomonadati</taxon>
        <taxon>Bacteroidota</taxon>
        <taxon>Flavobacteriia</taxon>
        <taxon>Flavobacteriales</taxon>
        <taxon>Flavobacteriaceae</taxon>
        <taxon>Lentiprolixibacter</taxon>
    </lineage>
</organism>
<name>A0AAE3MJ87_9FLAO</name>
<dbReference type="Proteomes" id="UP001207116">
    <property type="component" value="Unassembled WGS sequence"/>
</dbReference>
<keyword evidence="1" id="KW-1133">Transmembrane helix</keyword>
<dbReference type="InterPro" id="IPR045749">
    <property type="entry name" value="DUF6090"/>
</dbReference>
<evidence type="ECO:0000313" key="2">
    <source>
        <dbReference type="EMBL" id="MCX2718438.1"/>
    </source>
</evidence>
<sequence length="245" mass="28608">MLRFFRQIRQKLITENRFSKYLLYGIGEILLVVIGILIALQINNWNNEIQDREKEKYYLKSVRTSIELSQNELDRVIRDAKLISSSADTLFLLLAREKYGLLNGIFLDSLLFRAADYSQISLNDGGIQEILNTGSLGIITNDTIRVILASWNERMHVIRKFEAETKELNQKYVAYLNNYINASRFLLDSVSVVIPEKKKTLLTDPLLRNYLERITGLHYDMHDMYSEEKRMLDSLSGLIKQHLRE</sequence>
<comment type="caution">
    <text evidence="2">The sequence shown here is derived from an EMBL/GenBank/DDBJ whole genome shotgun (WGS) entry which is preliminary data.</text>
</comment>
<keyword evidence="1" id="KW-0472">Membrane</keyword>
<dbReference type="RefSeq" id="WP_266010510.1">
    <property type="nucleotide sequence ID" value="NZ_JAPFQP010000001.1"/>
</dbReference>
<keyword evidence="3" id="KW-1185">Reference proteome</keyword>
<evidence type="ECO:0000256" key="1">
    <source>
        <dbReference type="SAM" id="Phobius"/>
    </source>
</evidence>
<gene>
    <name evidence="2" type="ORF">OO016_02375</name>
</gene>
<evidence type="ECO:0000313" key="3">
    <source>
        <dbReference type="Proteomes" id="UP001207116"/>
    </source>
</evidence>
<dbReference type="EMBL" id="JAPFQP010000001">
    <property type="protein sequence ID" value="MCX2718438.1"/>
    <property type="molecule type" value="Genomic_DNA"/>
</dbReference>
<protein>
    <submittedName>
        <fullName evidence="2">DUF6090 family protein</fullName>
    </submittedName>
</protein>
<proteinExistence type="predicted"/>
<dbReference type="Pfam" id="PF19578">
    <property type="entry name" value="DUF6090"/>
    <property type="match status" value="1"/>
</dbReference>
<keyword evidence="1" id="KW-0812">Transmembrane</keyword>